<dbReference type="Gene3D" id="3.40.50.150">
    <property type="entry name" value="Vaccinia Virus protein VP39"/>
    <property type="match status" value="1"/>
</dbReference>
<organism evidence="1 2">
    <name type="scientific">Demequina lutea</name>
    <dbReference type="NCBI Taxonomy" id="431489"/>
    <lineage>
        <taxon>Bacteria</taxon>
        <taxon>Bacillati</taxon>
        <taxon>Actinomycetota</taxon>
        <taxon>Actinomycetes</taxon>
        <taxon>Micrococcales</taxon>
        <taxon>Demequinaceae</taxon>
        <taxon>Demequina</taxon>
    </lineage>
</organism>
<dbReference type="RefSeq" id="WP_062076039.1">
    <property type="nucleotide sequence ID" value="NZ_BBRC01000015.1"/>
</dbReference>
<evidence type="ECO:0000313" key="2">
    <source>
        <dbReference type="Proteomes" id="UP000547973"/>
    </source>
</evidence>
<reference evidence="1 2" key="1">
    <citation type="submission" date="2020-07" db="EMBL/GenBank/DDBJ databases">
        <title>Sequencing the genomes of 1000 actinobacteria strains.</title>
        <authorList>
            <person name="Klenk H.-P."/>
        </authorList>
    </citation>
    <scope>NUCLEOTIDE SEQUENCE [LARGE SCALE GENOMIC DNA]</scope>
    <source>
        <strain evidence="1 2">DSM 19970</strain>
    </source>
</reference>
<keyword evidence="2" id="KW-1185">Reference proteome</keyword>
<dbReference type="AlphaFoldDB" id="A0A7Y9ZAS2"/>
<comment type="caution">
    <text evidence="1">The sequence shown here is derived from an EMBL/GenBank/DDBJ whole genome shotgun (WGS) entry which is preliminary data.</text>
</comment>
<accession>A0A7Y9ZAS2</accession>
<dbReference type="InterPro" id="IPR029063">
    <property type="entry name" value="SAM-dependent_MTases_sf"/>
</dbReference>
<dbReference type="Proteomes" id="UP000547973">
    <property type="component" value="Unassembled WGS sequence"/>
</dbReference>
<evidence type="ECO:0000313" key="1">
    <source>
        <dbReference type="EMBL" id="NYI41949.1"/>
    </source>
</evidence>
<dbReference type="OrthoDB" id="9793351at2"/>
<dbReference type="EMBL" id="JACBZO010000001">
    <property type="protein sequence ID" value="NYI41949.1"/>
    <property type="molecule type" value="Genomic_DNA"/>
</dbReference>
<protein>
    <submittedName>
        <fullName evidence="1">Spermidine synthase</fullName>
    </submittedName>
</protein>
<dbReference type="SUPFAM" id="SSF53335">
    <property type="entry name" value="S-adenosyl-L-methionine-dependent methyltransferases"/>
    <property type="match status" value="1"/>
</dbReference>
<gene>
    <name evidence="1" type="ORF">BKA03_002068</name>
</gene>
<name>A0A7Y9ZAS2_9MICO</name>
<proteinExistence type="predicted"/>
<sequence length="239" mass="25885">MSARFEELDFSPTAIGDIALRRRTDPSTGIDIFEVKLDDEWLMSSMFTAAEEALARIGLARLAGAGFDVVVGGLGLGYTAVTALEDPRVREMVVVELLEPVISWHERGLVPLGPTLTADSRCRLQLGDFFAMAAGEGFDPGRPGRLFDAILLDIDHSPVHVLDDGSASFYGVDGMRSLATHLKQGGVYAMWSNDPPDPVYLEVLAQVFADVESQVVTFPNPLQGRDATATIYSGIRGER</sequence>